<evidence type="ECO:0000256" key="10">
    <source>
        <dbReference type="ARBA" id="ARBA00022984"/>
    </source>
</evidence>
<evidence type="ECO:0000256" key="4">
    <source>
        <dbReference type="ARBA" id="ARBA00022598"/>
    </source>
</evidence>
<evidence type="ECO:0000313" key="16">
    <source>
        <dbReference type="EMBL" id="NRN68252.1"/>
    </source>
</evidence>
<keyword evidence="4 13" id="KW-0436">Ligase</keyword>
<dbReference type="NCBIfam" id="NF002378">
    <property type="entry name" value="PRK01372.1"/>
    <property type="match status" value="1"/>
</dbReference>
<evidence type="ECO:0000256" key="1">
    <source>
        <dbReference type="ARBA" id="ARBA00001936"/>
    </source>
</evidence>
<reference evidence="16 17" key="1">
    <citation type="submission" date="2020-01" db="EMBL/GenBank/DDBJ databases">
        <title>Kibdelosporangium persica a novel Actinomycetes from a hot desert in Iran.</title>
        <authorList>
            <person name="Safaei N."/>
            <person name="Zaburannyi N."/>
            <person name="Mueller R."/>
            <person name="Wink J."/>
        </authorList>
    </citation>
    <scope>NUCLEOTIDE SEQUENCE [LARGE SCALE GENOMIC DNA]</scope>
    <source>
        <strain evidence="16 17">4NS15</strain>
    </source>
</reference>
<keyword evidence="17" id="KW-1185">Reference proteome</keyword>
<dbReference type="NCBIfam" id="NF002528">
    <property type="entry name" value="PRK01966.1-4"/>
    <property type="match status" value="1"/>
</dbReference>
<proteinExistence type="inferred from homology"/>
<comment type="cofactor">
    <cofactor evidence="1">
        <name>Mn(2+)</name>
        <dbReference type="ChEBI" id="CHEBI:29035"/>
    </cofactor>
</comment>
<dbReference type="InterPro" id="IPR016185">
    <property type="entry name" value="PreATP-grasp_dom_sf"/>
</dbReference>
<dbReference type="PANTHER" id="PTHR23132">
    <property type="entry name" value="D-ALANINE--D-ALANINE LIGASE"/>
    <property type="match status" value="1"/>
</dbReference>
<dbReference type="EMBL" id="JAAATY010000019">
    <property type="protein sequence ID" value="NRN68252.1"/>
    <property type="molecule type" value="Genomic_DNA"/>
</dbReference>
<keyword evidence="9 13" id="KW-0133">Cell shape</keyword>
<comment type="pathway">
    <text evidence="13">Cell wall biogenesis; peptidoglycan biosynthesis.</text>
</comment>
<dbReference type="InterPro" id="IPR000291">
    <property type="entry name" value="D-Ala_lig_Van_CS"/>
</dbReference>
<organism evidence="16 17">
    <name type="scientific">Kibdelosporangium persicum</name>
    <dbReference type="NCBI Taxonomy" id="2698649"/>
    <lineage>
        <taxon>Bacteria</taxon>
        <taxon>Bacillati</taxon>
        <taxon>Actinomycetota</taxon>
        <taxon>Actinomycetes</taxon>
        <taxon>Pseudonocardiales</taxon>
        <taxon>Pseudonocardiaceae</taxon>
        <taxon>Kibdelosporangium</taxon>
    </lineage>
</organism>
<evidence type="ECO:0000256" key="2">
    <source>
        <dbReference type="ARBA" id="ARBA00001946"/>
    </source>
</evidence>
<dbReference type="PROSITE" id="PS00843">
    <property type="entry name" value="DALA_DALA_LIGASE_1"/>
    <property type="match status" value="1"/>
</dbReference>
<gene>
    <name evidence="13" type="primary">ddl</name>
    <name evidence="16" type="ORF">GC106_54930</name>
</gene>
<dbReference type="InterPro" id="IPR011127">
    <property type="entry name" value="Dala_Dala_lig_N"/>
</dbReference>
<keyword evidence="6 14" id="KW-0547">Nucleotide-binding</keyword>
<dbReference type="InterPro" id="IPR013815">
    <property type="entry name" value="ATP_grasp_subdomain_1"/>
</dbReference>
<dbReference type="InterPro" id="IPR011761">
    <property type="entry name" value="ATP-grasp"/>
</dbReference>
<name>A0ABX2FBK0_9PSEU</name>
<dbReference type="RefSeq" id="WP_173137191.1">
    <property type="nucleotide sequence ID" value="NZ_CBCSGW010000027.1"/>
</dbReference>
<dbReference type="PROSITE" id="PS00844">
    <property type="entry name" value="DALA_DALA_LIGASE_2"/>
    <property type="match status" value="1"/>
</dbReference>
<evidence type="ECO:0000256" key="13">
    <source>
        <dbReference type="HAMAP-Rule" id="MF_00047"/>
    </source>
</evidence>
<comment type="catalytic activity">
    <reaction evidence="13">
        <text>2 D-alanine + ATP = D-alanyl-D-alanine + ADP + phosphate + H(+)</text>
        <dbReference type="Rhea" id="RHEA:11224"/>
        <dbReference type="ChEBI" id="CHEBI:15378"/>
        <dbReference type="ChEBI" id="CHEBI:30616"/>
        <dbReference type="ChEBI" id="CHEBI:43474"/>
        <dbReference type="ChEBI" id="CHEBI:57416"/>
        <dbReference type="ChEBI" id="CHEBI:57822"/>
        <dbReference type="ChEBI" id="CHEBI:456216"/>
        <dbReference type="EC" id="6.3.2.4"/>
    </reaction>
</comment>
<dbReference type="EC" id="6.3.2.4" evidence="13"/>
<keyword evidence="12 13" id="KW-0961">Cell wall biogenesis/degradation</keyword>
<keyword evidence="10 13" id="KW-0573">Peptidoglycan synthesis</keyword>
<feature type="domain" description="ATP-grasp" evidence="15">
    <location>
        <begin position="144"/>
        <end position="346"/>
    </location>
</feature>
<comment type="subcellular location">
    <subcellularLocation>
        <location evidence="13">Cytoplasm</location>
    </subcellularLocation>
</comment>
<evidence type="ECO:0000256" key="6">
    <source>
        <dbReference type="ARBA" id="ARBA00022741"/>
    </source>
</evidence>
<evidence type="ECO:0000256" key="11">
    <source>
        <dbReference type="ARBA" id="ARBA00023211"/>
    </source>
</evidence>
<dbReference type="SUPFAM" id="SSF56059">
    <property type="entry name" value="Glutathione synthetase ATP-binding domain-like"/>
    <property type="match status" value="1"/>
</dbReference>
<evidence type="ECO:0000256" key="12">
    <source>
        <dbReference type="ARBA" id="ARBA00023316"/>
    </source>
</evidence>
<dbReference type="PIRSF" id="PIRSF039102">
    <property type="entry name" value="Ddl/VanB"/>
    <property type="match status" value="1"/>
</dbReference>
<dbReference type="GO" id="GO:0016874">
    <property type="term" value="F:ligase activity"/>
    <property type="evidence" value="ECO:0007669"/>
    <property type="project" value="UniProtKB-KW"/>
</dbReference>
<keyword evidence="7 14" id="KW-0067">ATP-binding</keyword>
<dbReference type="Pfam" id="PF01820">
    <property type="entry name" value="Dala_Dala_lig_N"/>
    <property type="match status" value="1"/>
</dbReference>
<dbReference type="Proteomes" id="UP000763557">
    <property type="component" value="Unassembled WGS sequence"/>
</dbReference>
<dbReference type="NCBIfam" id="TIGR01205">
    <property type="entry name" value="D_ala_D_alaTIGR"/>
    <property type="match status" value="1"/>
</dbReference>
<evidence type="ECO:0000256" key="7">
    <source>
        <dbReference type="ARBA" id="ARBA00022840"/>
    </source>
</evidence>
<sequence length="356" mass="37937">MSEPKIRVAVVFGGRSTEHAISCVSAASVLATVDTDRFDVLPIGITPEGAWVLAPGASTLAIEGDALPSVTSGTELVLAGAHVVMLEKTRAGEVLGDVDVVLPMLHGAFGEDGTIQGLLELAGIPYVGSGVLASAVAMDKAFAKRVLAAEGLPIAPYELVARDETTLSQEQRDRLGLPVFVKPCRAGSSHGISKVTDWSQLHDAIEVARTIDPKVIVEAEVIGREIECGVLQFPDGRIEASLPAEVRTSGDWYDFETKYLDDSLAVDIPAKMDDTLTEKIRAMSIRVFRAVDCEGLARVDFFVRDNGDVLVNELNTMPGFTPSSAYPKMWSVTGLDMKTLVSTLIDTALGRGTGLR</sequence>
<evidence type="ECO:0000313" key="17">
    <source>
        <dbReference type="Proteomes" id="UP000763557"/>
    </source>
</evidence>
<keyword evidence="8" id="KW-0460">Magnesium</keyword>
<dbReference type="HAMAP" id="MF_00047">
    <property type="entry name" value="Dala_Dala_lig"/>
    <property type="match status" value="1"/>
</dbReference>
<evidence type="ECO:0000256" key="14">
    <source>
        <dbReference type="PROSITE-ProRule" id="PRU00409"/>
    </source>
</evidence>
<comment type="similarity">
    <text evidence="3 13">Belongs to the D-alanine--D-alanine ligase family.</text>
</comment>
<comment type="caution">
    <text evidence="16">The sequence shown here is derived from an EMBL/GenBank/DDBJ whole genome shotgun (WGS) entry which is preliminary data.</text>
</comment>
<evidence type="ECO:0000256" key="8">
    <source>
        <dbReference type="ARBA" id="ARBA00022842"/>
    </source>
</evidence>
<evidence type="ECO:0000256" key="3">
    <source>
        <dbReference type="ARBA" id="ARBA00010871"/>
    </source>
</evidence>
<keyword evidence="11" id="KW-0464">Manganese</keyword>
<comment type="cofactor">
    <cofactor evidence="2">
        <name>Mg(2+)</name>
        <dbReference type="ChEBI" id="CHEBI:18420"/>
    </cofactor>
</comment>
<protein>
    <recommendedName>
        <fullName evidence="13">D-alanine--D-alanine ligase</fullName>
        <ecNumber evidence="13">6.3.2.4</ecNumber>
    </recommendedName>
    <alternativeName>
        <fullName evidence="13">D-Ala-D-Ala ligase</fullName>
    </alternativeName>
    <alternativeName>
        <fullName evidence="13">D-alanylalanine synthetase</fullName>
    </alternativeName>
</protein>
<dbReference type="Pfam" id="PF07478">
    <property type="entry name" value="Dala_Dala_lig_C"/>
    <property type="match status" value="1"/>
</dbReference>
<dbReference type="PANTHER" id="PTHR23132:SF25">
    <property type="entry name" value="D-ALANINE--D-ALANINE LIGASE A"/>
    <property type="match status" value="1"/>
</dbReference>
<dbReference type="Gene3D" id="3.30.1490.20">
    <property type="entry name" value="ATP-grasp fold, A domain"/>
    <property type="match status" value="1"/>
</dbReference>
<dbReference type="Gene3D" id="3.40.50.20">
    <property type="match status" value="1"/>
</dbReference>
<evidence type="ECO:0000256" key="5">
    <source>
        <dbReference type="ARBA" id="ARBA00022723"/>
    </source>
</evidence>
<dbReference type="InterPro" id="IPR005905">
    <property type="entry name" value="D_ala_D_ala"/>
</dbReference>
<accession>A0ABX2FBK0</accession>
<evidence type="ECO:0000259" key="15">
    <source>
        <dbReference type="PROSITE" id="PS50975"/>
    </source>
</evidence>
<dbReference type="PROSITE" id="PS50975">
    <property type="entry name" value="ATP_GRASP"/>
    <property type="match status" value="1"/>
</dbReference>
<dbReference type="Gene3D" id="3.30.470.20">
    <property type="entry name" value="ATP-grasp fold, B domain"/>
    <property type="match status" value="1"/>
</dbReference>
<keyword evidence="13" id="KW-0963">Cytoplasm</keyword>
<comment type="function">
    <text evidence="13">Cell wall formation.</text>
</comment>
<dbReference type="SUPFAM" id="SSF52440">
    <property type="entry name" value="PreATP-grasp domain"/>
    <property type="match status" value="1"/>
</dbReference>
<dbReference type="InterPro" id="IPR011095">
    <property type="entry name" value="Dala_Dala_lig_C"/>
</dbReference>
<keyword evidence="5" id="KW-0479">Metal-binding</keyword>
<evidence type="ECO:0000256" key="9">
    <source>
        <dbReference type="ARBA" id="ARBA00022960"/>
    </source>
</evidence>